<evidence type="ECO:0000313" key="8">
    <source>
        <dbReference type="Proteomes" id="UP000030748"/>
    </source>
</evidence>
<accession>A0A022RTM5</accession>
<dbReference type="GO" id="GO:2000032">
    <property type="term" value="P:regulation of secondary shoot formation"/>
    <property type="evidence" value="ECO:0000318"/>
    <property type="project" value="GO_Central"/>
</dbReference>
<dbReference type="GO" id="GO:0005634">
    <property type="term" value="C:nucleus"/>
    <property type="evidence" value="ECO:0000318"/>
    <property type="project" value="GO_Central"/>
</dbReference>
<dbReference type="PhylomeDB" id="A0A022RTM5"/>
<evidence type="ECO:0000256" key="3">
    <source>
        <dbReference type="ARBA" id="ARBA00023125"/>
    </source>
</evidence>
<dbReference type="eggNOG" id="ENOG502SNTR">
    <property type="taxonomic scope" value="Eukaryota"/>
</dbReference>
<keyword evidence="2" id="KW-0805">Transcription regulation</keyword>
<dbReference type="PANTHER" id="PTHR31072">
    <property type="entry name" value="TRANSCRIPTION FACTOR TCP4-RELATED"/>
    <property type="match status" value="1"/>
</dbReference>
<evidence type="ECO:0000313" key="7">
    <source>
        <dbReference type="EMBL" id="EYU43356.1"/>
    </source>
</evidence>
<keyword evidence="8" id="KW-1185">Reference proteome</keyword>
<evidence type="ECO:0000256" key="2">
    <source>
        <dbReference type="ARBA" id="ARBA00023015"/>
    </source>
</evidence>
<dbReference type="PROSITE" id="PS51369">
    <property type="entry name" value="TCP"/>
    <property type="match status" value="1"/>
</dbReference>
<comment type="subcellular location">
    <subcellularLocation>
        <location evidence="1">Nucleus</location>
    </subcellularLocation>
</comment>
<organism evidence="7 8">
    <name type="scientific">Erythranthe guttata</name>
    <name type="common">Yellow monkey flower</name>
    <name type="synonym">Mimulus guttatus</name>
    <dbReference type="NCBI Taxonomy" id="4155"/>
    <lineage>
        <taxon>Eukaryota</taxon>
        <taxon>Viridiplantae</taxon>
        <taxon>Streptophyta</taxon>
        <taxon>Embryophyta</taxon>
        <taxon>Tracheophyta</taxon>
        <taxon>Spermatophyta</taxon>
        <taxon>Magnoliopsida</taxon>
        <taxon>eudicotyledons</taxon>
        <taxon>Gunneridae</taxon>
        <taxon>Pentapetalae</taxon>
        <taxon>asterids</taxon>
        <taxon>lamiids</taxon>
        <taxon>Lamiales</taxon>
        <taxon>Phrymaceae</taxon>
        <taxon>Erythranthe</taxon>
    </lineage>
</organism>
<dbReference type="EMBL" id="KI630264">
    <property type="protein sequence ID" value="EYU43356.1"/>
    <property type="molecule type" value="Genomic_DNA"/>
</dbReference>
<dbReference type="STRING" id="4155.A0A022RTM5"/>
<sequence length="298" mass="33432">MFPPNYNNLQELDELHGQETLCNNYYNQHFGQKSVASSTMEEGFDFASLTKPKKRKAEDRLIGKVHRGGRLVRAAVVGKDKHSKVSTARGPRDRRLRLSPITAIQFYDVQDRLGYDRPSKAIDWLIKEAKSAIDALDDHELIHQPPPSANGEAQLILNDDNKPGSGFSKILQVEPGQGYDPFHYPGFGQGFCSGLLTTDTCPEITENNSSEIERLQKVIKAWNYCDAGNITLMETNFQAQPIFCHREPLQSSVVNYSPIIPHFPVFGFSDELSSITAAATLLKDDENNNYNIINSIFQ</sequence>
<dbReference type="PANTHER" id="PTHR31072:SF97">
    <property type="entry name" value="TRANSCRIPTION FACTOR TCP4-LIKE"/>
    <property type="match status" value="1"/>
</dbReference>
<dbReference type="AlphaFoldDB" id="A0A022RTM5"/>
<dbReference type="GO" id="GO:0043565">
    <property type="term" value="F:sequence-specific DNA binding"/>
    <property type="evidence" value="ECO:0000318"/>
    <property type="project" value="GO_Central"/>
</dbReference>
<keyword evidence="5" id="KW-0539">Nucleus</keyword>
<dbReference type="GO" id="GO:0003700">
    <property type="term" value="F:DNA-binding transcription factor activity"/>
    <property type="evidence" value="ECO:0000318"/>
    <property type="project" value="GO_Central"/>
</dbReference>
<reference evidence="7 8" key="1">
    <citation type="journal article" date="2013" name="Proc. Natl. Acad. Sci. U.S.A.">
        <title>Fine-scale variation in meiotic recombination in Mimulus inferred from population shotgun sequencing.</title>
        <authorList>
            <person name="Hellsten U."/>
            <person name="Wright K.M."/>
            <person name="Jenkins J."/>
            <person name="Shu S."/>
            <person name="Yuan Y."/>
            <person name="Wessler S.R."/>
            <person name="Schmutz J."/>
            <person name="Willis J.H."/>
            <person name="Rokhsar D.S."/>
        </authorList>
    </citation>
    <scope>NUCLEOTIDE SEQUENCE [LARGE SCALE GENOMIC DNA]</scope>
    <source>
        <strain evidence="8">cv. DUN x IM62</strain>
    </source>
</reference>
<dbReference type="InterPro" id="IPR017887">
    <property type="entry name" value="TF_TCP_subgr"/>
</dbReference>
<proteinExistence type="predicted"/>
<protein>
    <recommendedName>
        <fullName evidence="6">TCP domain-containing protein</fullName>
    </recommendedName>
</protein>
<keyword evidence="3" id="KW-0238">DNA-binding</keyword>
<evidence type="ECO:0000256" key="1">
    <source>
        <dbReference type="ARBA" id="ARBA00004123"/>
    </source>
</evidence>
<dbReference type="InterPro" id="IPR005333">
    <property type="entry name" value="Transcription_factor_TCP"/>
</dbReference>
<gene>
    <name evidence="7" type="ORF">MIMGU_mgv1a010901mg</name>
</gene>
<keyword evidence="4" id="KW-0804">Transcription</keyword>
<evidence type="ECO:0000256" key="4">
    <source>
        <dbReference type="ARBA" id="ARBA00023163"/>
    </source>
</evidence>
<feature type="domain" description="TCP" evidence="6">
    <location>
        <begin position="78"/>
        <end position="136"/>
    </location>
</feature>
<dbReference type="Pfam" id="PF03634">
    <property type="entry name" value="TCP"/>
    <property type="match status" value="1"/>
</dbReference>
<name>A0A022RTM5_ERYGU</name>
<evidence type="ECO:0000256" key="5">
    <source>
        <dbReference type="ARBA" id="ARBA00023242"/>
    </source>
</evidence>
<dbReference type="Proteomes" id="UP000030748">
    <property type="component" value="Unassembled WGS sequence"/>
</dbReference>
<evidence type="ECO:0000259" key="6">
    <source>
        <dbReference type="PROSITE" id="PS51369"/>
    </source>
</evidence>